<reference evidence="4 5" key="1">
    <citation type="submission" date="2014-09" db="EMBL/GenBank/DDBJ databases">
        <title>Draft genome of Bradyrhizobium japonicum Is-34.</title>
        <authorList>
            <person name="Tsurumaru H."/>
            <person name="Yamakawa T."/>
            <person name="Hashimoto S."/>
            <person name="Okizaki K."/>
            <person name="Kanesaki Y."/>
            <person name="Yoshikawa H."/>
            <person name="Yajima S."/>
        </authorList>
    </citation>
    <scope>NUCLEOTIDE SEQUENCE [LARGE SCALE GENOMIC DNA]</scope>
    <source>
        <strain evidence="4 5">Is-34</strain>
    </source>
</reference>
<dbReference type="InterPro" id="IPR018511">
    <property type="entry name" value="Hemolysin-typ_Ca-bd_CS"/>
</dbReference>
<accession>A0A0A3XQF0</accession>
<dbReference type="PROSITE" id="PS00330">
    <property type="entry name" value="HEMOLYSIN_CALCIUM"/>
    <property type="match status" value="5"/>
</dbReference>
<dbReference type="EMBL" id="JRPN01000020">
    <property type="protein sequence ID" value="KGT76657.1"/>
    <property type="molecule type" value="Genomic_DNA"/>
</dbReference>
<dbReference type="AlphaFoldDB" id="A0A0A3XQF0"/>
<protein>
    <submittedName>
        <fullName evidence="4">Calcium-binding protein</fullName>
    </submittedName>
</protein>
<dbReference type="PRINTS" id="PR00313">
    <property type="entry name" value="CABNDNGRPT"/>
</dbReference>
<dbReference type="PANTHER" id="PTHR38340:SF1">
    <property type="entry name" value="S-LAYER PROTEIN"/>
    <property type="match status" value="1"/>
</dbReference>
<name>A0A0A3XQF0_BRAJP</name>
<dbReference type="InterPro" id="IPR050557">
    <property type="entry name" value="RTX_toxin/Mannuronan_C5-epim"/>
</dbReference>
<feature type="compositionally biased region" description="Polar residues" evidence="3">
    <location>
        <begin position="938"/>
        <end position="949"/>
    </location>
</feature>
<evidence type="ECO:0000256" key="2">
    <source>
        <dbReference type="ARBA" id="ARBA00022525"/>
    </source>
</evidence>
<dbReference type="Pfam" id="PF00353">
    <property type="entry name" value="HemolysinCabind"/>
    <property type="match status" value="10"/>
</dbReference>
<dbReference type="GO" id="GO:0005509">
    <property type="term" value="F:calcium ion binding"/>
    <property type="evidence" value="ECO:0007669"/>
    <property type="project" value="InterPro"/>
</dbReference>
<dbReference type="Proteomes" id="UP000030377">
    <property type="component" value="Unassembled WGS sequence"/>
</dbReference>
<sequence>MSTTSVFSPVTGQLTIFGDSANNGVVVSRDKSGRILINNGQVKTIGGDPTVANTNEIDIFGQGGDDTITVNESNGPMPAVHIFGGDGNDRITGGSGADLLFGQAGDDTIKGGGGNDLLFGGAGNDTLDGGSGDNQLFGEAGDDLMIWNPGGGTNLFEGGDGNDTAQVNGSNDPETFTITANGTRVRFDGTGASPFSLDIGTTENLVLHAGGGDDVITASNGLASLISLTLDGGAGNDRITGGDGNDLLIGGSGDDIVNGGRGNDVAQLGTGDDTFIWNPGDGSDTVEGGSGNDKLLFNGANINETINISANGGRVRFTRDVANITMDLNSIEQIEFDARGGADNITVGDLTGTGVKQVLVDLGAVPGGTQGDGAADTVTVSGTNAGQHIEVASDGTTVTVTGLPEVVTIANAEAANDRLVIQALGGNDVIDASLLAAAIGLTIDGGAGNDTITGSQGADTLIGGDGNDKVTGGRGNDVALLGAGDDIFTWNPGDGSDTVEGDAGTDTLVFNGSDVAENMSISANGGRALLTRDVGAITMDINGIERVQIAAAGGADNITVNDLSGTGVTQVAIDLSAGPGSQSGDGAADRVTVNGTAGDDNISVTTSGGSIVVNGLAAQVTIAHADAGDILTVNGGGGNDVINASSIKAGQPFSLNINGGDGNDTITGSAGNDIVNGGRGNDVANLGAGDDTFIWNPGDGSDVVEGGKGTDTLLFNGANINENINISANGGRVLFTRDVAAIAMDLNGVEHINFNALGGADNITVGDLTGTGVNQVNLDLGANDGAADTVTINGTSGSDVITVTEHDGIITVSGLGQDINITDAGVGDRIVINGLDGDDVITASGLHGGIQLVANGGNGDDVLIGSPGNDTLAGGAGDDVLIGGGGQDVLDGGPGNNVVINGGGAMAAAMLLNQAMAANLVPAGDGHGEMPLPDPHAAQSQTLAPPQHA</sequence>
<dbReference type="RefSeq" id="WP_028157541.1">
    <property type="nucleotide sequence ID" value="NZ_JANUDC010000001.1"/>
</dbReference>
<dbReference type="GO" id="GO:0005576">
    <property type="term" value="C:extracellular region"/>
    <property type="evidence" value="ECO:0007669"/>
    <property type="project" value="UniProtKB-SubCell"/>
</dbReference>
<comment type="subcellular location">
    <subcellularLocation>
        <location evidence="1">Secreted</location>
    </subcellularLocation>
</comment>
<dbReference type="InterPro" id="IPR011049">
    <property type="entry name" value="Serralysin-like_metalloprot_C"/>
</dbReference>
<comment type="caution">
    <text evidence="4">The sequence shown here is derived from an EMBL/GenBank/DDBJ whole genome shotgun (WGS) entry which is preliminary data.</text>
</comment>
<dbReference type="PANTHER" id="PTHR38340">
    <property type="entry name" value="S-LAYER PROTEIN"/>
    <property type="match status" value="1"/>
</dbReference>
<evidence type="ECO:0000313" key="5">
    <source>
        <dbReference type="Proteomes" id="UP000030377"/>
    </source>
</evidence>
<keyword evidence="2" id="KW-0964">Secreted</keyword>
<evidence type="ECO:0000256" key="1">
    <source>
        <dbReference type="ARBA" id="ARBA00004613"/>
    </source>
</evidence>
<feature type="region of interest" description="Disordered" evidence="3">
    <location>
        <begin position="577"/>
        <end position="600"/>
    </location>
</feature>
<evidence type="ECO:0000256" key="3">
    <source>
        <dbReference type="SAM" id="MobiDB-lite"/>
    </source>
</evidence>
<dbReference type="InterPro" id="IPR001343">
    <property type="entry name" value="Hemolysn_Ca-bd"/>
</dbReference>
<organism evidence="4 5">
    <name type="scientific">Bradyrhizobium japonicum</name>
    <dbReference type="NCBI Taxonomy" id="375"/>
    <lineage>
        <taxon>Bacteria</taxon>
        <taxon>Pseudomonadati</taxon>
        <taxon>Pseudomonadota</taxon>
        <taxon>Alphaproteobacteria</taxon>
        <taxon>Hyphomicrobiales</taxon>
        <taxon>Nitrobacteraceae</taxon>
        <taxon>Bradyrhizobium</taxon>
    </lineage>
</organism>
<gene>
    <name evidence="4" type="ORF">MA20_28230</name>
</gene>
<dbReference type="SUPFAM" id="SSF51120">
    <property type="entry name" value="beta-Roll"/>
    <property type="match status" value="5"/>
</dbReference>
<proteinExistence type="predicted"/>
<dbReference type="STRING" id="375.BKD09_RS29600"/>
<feature type="region of interest" description="Disordered" evidence="3">
    <location>
        <begin position="926"/>
        <end position="949"/>
    </location>
</feature>
<evidence type="ECO:0000313" key="4">
    <source>
        <dbReference type="EMBL" id="KGT76657.1"/>
    </source>
</evidence>
<dbReference type="Gene3D" id="2.150.10.10">
    <property type="entry name" value="Serralysin-like metalloprotease, C-terminal"/>
    <property type="match status" value="5"/>
</dbReference>